<evidence type="ECO:0000313" key="2">
    <source>
        <dbReference type="Proteomes" id="UP000235786"/>
    </source>
</evidence>
<proteinExistence type="predicted"/>
<dbReference type="OrthoDB" id="3526778at2759"/>
<keyword evidence="2" id="KW-1185">Reference proteome</keyword>
<dbReference type="Proteomes" id="UP000235786">
    <property type="component" value="Unassembled WGS sequence"/>
</dbReference>
<dbReference type="AlphaFoldDB" id="A0A2J6RLC9"/>
<accession>A0A2J6RLC9</accession>
<reference evidence="1 2" key="1">
    <citation type="submission" date="2016-04" db="EMBL/GenBank/DDBJ databases">
        <title>A degradative enzymes factory behind the ericoid mycorrhizal symbiosis.</title>
        <authorList>
            <consortium name="DOE Joint Genome Institute"/>
            <person name="Martino E."/>
            <person name="Morin E."/>
            <person name="Grelet G."/>
            <person name="Kuo A."/>
            <person name="Kohler A."/>
            <person name="Daghino S."/>
            <person name="Barry K."/>
            <person name="Choi C."/>
            <person name="Cichocki N."/>
            <person name="Clum A."/>
            <person name="Copeland A."/>
            <person name="Hainaut M."/>
            <person name="Haridas S."/>
            <person name="Labutti K."/>
            <person name="Lindquist E."/>
            <person name="Lipzen A."/>
            <person name="Khouja H.-R."/>
            <person name="Murat C."/>
            <person name="Ohm R."/>
            <person name="Olson A."/>
            <person name="Spatafora J."/>
            <person name="Veneault-Fourrey C."/>
            <person name="Henrissat B."/>
            <person name="Grigoriev I."/>
            <person name="Martin F."/>
            <person name="Perotto S."/>
        </authorList>
    </citation>
    <scope>NUCLEOTIDE SEQUENCE [LARGE SCALE GENOMIC DNA]</scope>
    <source>
        <strain evidence="1 2">F</strain>
    </source>
</reference>
<protein>
    <submittedName>
        <fullName evidence="1">Uncharacterized protein</fullName>
    </submittedName>
</protein>
<evidence type="ECO:0000313" key="1">
    <source>
        <dbReference type="EMBL" id="PMD39320.1"/>
    </source>
</evidence>
<name>A0A2J6RLC9_HYAVF</name>
<sequence>MADQTETPSFPFKKLPREIQKYVVRHELAVAPNLQCPALLVALASDKDNGKEYYKEARAQYRKINYVVNLKNHEDFRDMRLRDLKLIRHLTLVYSDLHTYYTYPIKRGLDIGKSVAKAYNQFETITIDMTWEHYDPANDSPLAFTTGFLEWSIRASITGVKTVVAVFDTRRNGVTTHESEFVKRMHDLELIDAKVDDGDLVRSYGAHIKVLRWENESGASLKTKRMC</sequence>
<gene>
    <name evidence="1" type="ORF">L207DRAFT_584695</name>
</gene>
<dbReference type="EMBL" id="KZ613947">
    <property type="protein sequence ID" value="PMD39320.1"/>
    <property type="molecule type" value="Genomic_DNA"/>
</dbReference>
<organism evidence="1 2">
    <name type="scientific">Hyaloscypha variabilis (strain UAMH 11265 / GT02V1 / F)</name>
    <name type="common">Meliniomyces variabilis</name>
    <dbReference type="NCBI Taxonomy" id="1149755"/>
    <lineage>
        <taxon>Eukaryota</taxon>
        <taxon>Fungi</taxon>
        <taxon>Dikarya</taxon>
        <taxon>Ascomycota</taxon>
        <taxon>Pezizomycotina</taxon>
        <taxon>Leotiomycetes</taxon>
        <taxon>Helotiales</taxon>
        <taxon>Hyaloscyphaceae</taxon>
        <taxon>Hyaloscypha</taxon>
        <taxon>Hyaloscypha variabilis</taxon>
    </lineage>
</organism>